<dbReference type="InterPro" id="IPR000847">
    <property type="entry name" value="LysR_HTH_N"/>
</dbReference>
<dbReference type="GO" id="GO:0003700">
    <property type="term" value="F:DNA-binding transcription factor activity"/>
    <property type="evidence" value="ECO:0007669"/>
    <property type="project" value="InterPro"/>
</dbReference>
<dbReference type="GO" id="GO:0005829">
    <property type="term" value="C:cytosol"/>
    <property type="evidence" value="ECO:0007669"/>
    <property type="project" value="TreeGrafter"/>
</dbReference>
<feature type="domain" description="HTH lysR-type" evidence="5">
    <location>
        <begin position="3"/>
        <end position="60"/>
    </location>
</feature>
<dbReference type="Pfam" id="PF03466">
    <property type="entry name" value="LysR_substrate"/>
    <property type="match status" value="1"/>
</dbReference>
<keyword evidence="2" id="KW-0805">Transcription regulation</keyword>
<evidence type="ECO:0000256" key="2">
    <source>
        <dbReference type="ARBA" id="ARBA00023015"/>
    </source>
</evidence>
<dbReference type="GO" id="GO:0003677">
    <property type="term" value="F:DNA binding"/>
    <property type="evidence" value="ECO:0007669"/>
    <property type="project" value="UniProtKB-KW"/>
</dbReference>
<sequence length="294" mass="31891">MHFDLTDLALFQHTLECGNITAGARRSHLSLPAASARIRAMETSLGIPLLERNRRGVQPTPAGQALLQHARLIAAQVERLQYDLAQYAKGQQGQVRLLCNTAALTEYLPELLARYLVEYPGVSIDVQEQPSLRIVQAITQGMADLGIVSTAAPSGHLQTRVFRDDPLVLVMPEGHALAEAAAPDFVQSLAYGHVGLGTNSALALHLEEQALRLGHRMRVRVRAEGFDGVIRMVAGGAGVGVVPLASVRRWEGVLPLHWVALHEAWANRQLQVCARDFAALPGYAAALVEHLLMV</sequence>
<dbReference type="Gene3D" id="3.40.190.290">
    <property type="match status" value="1"/>
</dbReference>
<dbReference type="OrthoDB" id="9785974at2"/>
<accession>A0A3S8UR48</accession>
<reference evidence="6 7" key="1">
    <citation type="submission" date="2018-12" db="EMBL/GenBank/DDBJ databases">
        <authorList>
            <person name="Li S."/>
            <person name="Yang R."/>
            <person name="Chen G."/>
            <person name="Zou L."/>
            <person name="Zhang C."/>
            <person name="Chen Y."/>
            <person name="Liu Z."/>
            <person name="Li Y."/>
            <person name="Yan Y."/>
            <person name="Huang M."/>
            <person name="Chen T."/>
        </authorList>
    </citation>
    <scope>NUCLEOTIDE SEQUENCE [LARGE SCALE GENOMIC DNA]</scope>
    <source>
        <strain evidence="6 7">1257</strain>
    </source>
</reference>
<dbReference type="InterPro" id="IPR036388">
    <property type="entry name" value="WH-like_DNA-bd_sf"/>
</dbReference>
<evidence type="ECO:0000259" key="5">
    <source>
        <dbReference type="PROSITE" id="PS50931"/>
    </source>
</evidence>
<dbReference type="FunFam" id="1.10.10.10:FF:000001">
    <property type="entry name" value="LysR family transcriptional regulator"/>
    <property type="match status" value="1"/>
</dbReference>
<protein>
    <submittedName>
        <fullName evidence="6">LysR family transcriptional regulator</fullName>
    </submittedName>
</protein>
<dbReference type="AlphaFoldDB" id="A0A3S8UR48"/>
<dbReference type="SUPFAM" id="SSF53850">
    <property type="entry name" value="Periplasmic binding protein-like II"/>
    <property type="match status" value="1"/>
</dbReference>
<proteinExistence type="inferred from homology"/>
<name>A0A3S8UR48_9PSED</name>
<dbReference type="InterPro" id="IPR036390">
    <property type="entry name" value="WH_DNA-bd_sf"/>
</dbReference>
<evidence type="ECO:0000256" key="4">
    <source>
        <dbReference type="ARBA" id="ARBA00023163"/>
    </source>
</evidence>
<dbReference type="Pfam" id="PF00126">
    <property type="entry name" value="HTH_1"/>
    <property type="match status" value="1"/>
</dbReference>
<dbReference type="PROSITE" id="PS50931">
    <property type="entry name" value="HTH_LYSR"/>
    <property type="match status" value="1"/>
</dbReference>
<dbReference type="PANTHER" id="PTHR30419">
    <property type="entry name" value="HTH-TYPE TRANSCRIPTIONAL REGULATOR YBHD"/>
    <property type="match status" value="1"/>
</dbReference>
<dbReference type="InterPro" id="IPR005119">
    <property type="entry name" value="LysR_subst-bd"/>
</dbReference>
<dbReference type="PANTHER" id="PTHR30419:SF2">
    <property type="entry name" value="LYSR FAMILY TRANSCRIPTIONAL REGULATOR"/>
    <property type="match status" value="1"/>
</dbReference>
<dbReference type="Proteomes" id="UP000268230">
    <property type="component" value="Chromosome"/>
</dbReference>
<keyword evidence="4" id="KW-0804">Transcription</keyword>
<evidence type="ECO:0000313" key="7">
    <source>
        <dbReference type="Proteomes" id="UP000268230"/>
    </source>
</evidence>
<organism evidence="6 7">
    <name type="scientific">Pseudomonas entomophila</name>
    <dbReference type="NCBI Taxonomy" id="312306"/>
    <lineage>
        <taxon>Bacteria</taxon>
        <taxon>Pseudomonadati</taxon>
        <taxon>Pseudomonadota</taxon>
        <taxon>Gammaproteobacteria</taxon>
        <taxon>Pseudomonadales</taxon>
        <taxon>Pseudomonadaceae</taxon>
        <taxon>Pseudomonas</taxon>
    </lineage>
</organism>
<dbReference type="KEGG" id="pory:EJA05_24615"/>
<dbReference type="SUPFAM" id="SSF46785">
    <property type="entry name" value="Winged helix' DNA-binding domain"/>
    <property type="match status" value="1"/>
</dbReference>
<gene>
    <name evidence="6" type="ORF">EJA05_24615</name>
</gene>
<keyword evidence="3" id="KW-0238">DNA-binding</keyword>
<evidence type="ECO:0000313" key="6">
    <source>
        <dbReference type="EMBL" id="AZL70721.1"/>
    </source>
</evidence>
<dbReference type="Gene3D" id="1.10.10.10">
    <property type="entry name" value="Winged helix-like DNA-binding domain superfamily/Winged helix DNA-binding domain"/>
    <property type="match status" value="1"/>
</dbReference>
<evidence type="ECO:0000256" key="3">
    <source>
        <dbReference type="ARBA" id="ARBA00023125"/>
    </source>
</evidence>
<dbReference type="EMBL" id="CP034338">
    <property type="protein sequence ID" value="AZL70721.1"/>
    <property type="molecule type" value="Genomic_DNA"/>
</dbReference>
<comment type="similarity">
    <text evidence="1">Belongs to the LysR transcriptional regulatory family.</text>
</comment>
<dbReference type="InterPro" id="IPR050950">
    <property type="entry name" value="HTH-type_LysR_regulators"/>
</dbReference>
<evidence type="ECO:0000256" key="1">
    <source>
        <dbReference type="ARBA" id="ARBA00009437"/>
    </source>
</evidence>